<name>A0ABN9DYM6_9NEOB</name>
<evidence type="ECO:0000313" key="2">
    <source>
        <dbReference type="Proteomes" id="UP001162483"/>
    </source>
</evidence>
<protein>
    <submittedName>
        <fullName evidence="1">Uncharacterized protein</fullName>
    </submittedName>
</protein>
<feature type="non-terminal residue" evidence="1">
    <location>
        <position position="1"/>
    </location>
</feature>
<dbReference type="EMBL" id="CATNWA010014839">
    <property type="protein sequence ID" value="CAI9576531.1"/>
    <property type="molecule type" value="Genomic_DNA"/>
</dbReference>
<proteinExistence type="predicted"/>
<sequence>SQASTVLATVKPKHIHRISRQRSVISYSREHVSTGLESSGGVLYTTASEVLHCTGRYKAWMQLLAMETHSMMLSMHCSANLKTT</sequence>
<reference evidence="1" key="1">
    <citation type="submission" date="2023-05" db="EMBL/GenBank/DDBJ databases">
        <authorList>
            <person name="Stuckert A."/>
        </authorList>
    </citation>
    <scope>NUCLEOTIDE SEQUENCE</scope>
</reference>
<gene>
    <name evidence="1" type="ORF">SPARVUS_LOCUS8544027</name>
</gene>
<accession>A0ABN9DYM6</accession>
<organism evidence="1 2">
    <name type="scientific">Staurois parvus</name>
    <dbReference type="NCBI Taxonomy" id="386267"/>
    <lineage>
        <taxon>Eukaryota</taxon>
        <taxon>Metazoa</taxon>
        <taxon>Chordata</taxon>
        <taxon>Craniata</taxon>
        <taxon>Vertebrata</taxon>
        <taxon>Euteleostomi</taxon>
        <taxon>Amphibia</taxon>
        <taxon>Batrachia</taxon>
        <taxon>Anura</taxon>
        <taxon>Neobatrachia</taxon>
        <taxon>Ranoidea</taxon>
        <taxon>Ranidae</taxon>
        <taxon>Staurois</taxon>
    </lineage>
</organism>
<comment type="caution">
    <text evidence="1">The sequence shown here is derived from an EMBL/GenBank/DDBJ whole genome shotgun (WGS) entry which is preliminary data.</text>
</comment>
<evidence type="ECO:0000313" key="1">
    <source>
        <dbReference type="EMBL" id="CAI9576531.1"/>
    </source>
</evidence>
<keyword evidence="2" id="KW-1185">Reference proteome</keyword>
<dbReference type="Proteomes" id="UP001162483">
    <property type="component" value="Unassembled WGS sequence"/>
</dbReference>